<dbReference type="EMBL" id="JACGCI010000071">
    <property type="protein sequence ID" value="KAF6748407.1"/>
    <property type="molecule type" value="Genomic_DNA"/>
</dbReference>
<gene>
    <name evidence="2" type="ORF">DFP72DRAFT_1174306</name>
</gene>
<accession>A0A8H6HLH5</accession>
<feature type="compositionally biased region" description="Polar residues" evidence="1">
    <location>
        <begin position="141"/>
        <end position="155"/>
    </location>
</feature>
<feature type="compositionally biased region" description="Polar residues" evidence="1">
    <location>
        <begin position="522"/>
        <end position="534"/>
    </location>
</feature>
<organism evidence="2 3">
    <name type="scientific">Ephemerocybe angulata</name>
    <dbReference type="NCBI Taxonomy" id="980116"/>
    <lineage>
        <taxon>Eukaryota</taxon>
        <taxon>Fungi</taxon>
        <taxon>Dikarya</taxon>
        <taxon>Basidiomycota</taxon>
        <taxon>Agaricomycotina</taxon>
        <taxon>Agaricomycetes</taxon>
        <taxon>Agaricomycetidae</taxon>
        <taxon>Agaricales</taxon>
        <taxon>Agaricineae</taxon>
        <taxon>Psathyrellaceae</taxon>
        <taxon>Ephemerocybe</taxon>
    </lineage>
</organism>
<proteinExistence type="predicted"/>
<name>A0A8H6HLH5_9AGAR</name>
<dbReference type="AlphaFoldDB" id="A0A8H6HLH5"/>
<feature type="compositionally biased region" description="Acidic residues" evidence="1">
    <location>
        <begin position="206"/>
        <end position="231"/>
    </location>
</feature>
<keyword evidence="3" id="KW-1185">Reference proteome</keyword>
<evidence type="ECO:0000313" key="2">
    <source>
        <dbReference type="EMBL" id="KAF6748407.1"/>
    </source>
</evidence>
<feature type="region of interest" description="Disordered" evidence="1">
    <location>
        <begin position="486"/>
        <end position="535"/>
    </location>
</feature>
<evidence type="ECO:0000313" key="3">
    <source>
        <dbReference type="Proteomes" id="UP000521943"/>
    </source>
</evidence>
<reference evidence="2 3" key="1">
    <citation type="submission" date="2020-07" db="EMBL/GenBank/DDBJ databases">
        <title>Comparative genomics of pyrophilous fungi reveals a link between fire events and developmental genes.</title>
        <authorList>
            <consortium name="DOE Joint Genome Institute"/>
            <person name="Steindorff A.S."/>
            <person name="Carver A."/>
            <person name="Calhoun S."/>
            <person name="Stillman K."/>
            <person name="Liu H."/>
            <person name="Lipzen A."/>
            <person name="Pangilinan J."/>
            <person name="Labutti K."/>
            <person name="Bruns T.D."/>
            <person name="Grigoriev I.V."/>
        </authorList>
    </citation>
    <scope>NUCLEOTIDE SEQUENCE [LARGE SCALE GENOMIC DNA]</scope>
    <source>
        <strain evidence="2 3">CBS 144469</strain>
    </source>
</reference>
<feature type="compositionally biased region" description="Polar residues" evidence="1">
    <location>
        <begin position="303"/>
        <end position="314"/>
    </location>
</feature>
<comment type="caution">
    <text evidence="2">The sequence shown here is derived from an EMBL/GenBank/DDBJ whole genome shotgun (WGS) entry which is preliminary data.</text>
</comment>
<sequence length="659" mass="71668">MKAPKLTKFPRREWNLRVSLHSSRTTIVSLLPTSDILLSEIHGQSRLNSLVSPILISVPQTPPPSRQQETVSPQPGPSSMPDVSQPSSPSRRPRMYTPRPPSPLLNFNPHPLPPLEPSPVISSPTRPRYASQTPMLEPSPVISSPTRPRYTSQTPAPRIHLAIQEPHPRYLTRSPTPRSPTRPAPDFSHWDRPRHIAHPKALPGLPEEEELMEVSEEGELMEVEASEEGESMDVSLSEERPFATAPKDEPIEALASAHQPEHSICAPVSEGAQSALRRPRVSGVHRVAGPSNLLSQAEHHQASTRASTSPSPDSNEPIGALASAHQPEPSIQPQTIRAPVSQTGQSALRRPRVSGVHRVAGPSNLLSQAEHHQASTRASTSPSPDSNEPIGALASAHQPEPSIQPQTIRAPVSQTGQSALRRPRVSGVHRVAGSSNLRSQAGHHRAPTLVATSPSLESNKPIGALASALQPEPSIRPRAIRAPVSQGAHAQSGLRRPGTSNVHRVAGPSNVRSNAGHHQAPTVASTFQDDNPSPESLEARLIYNSPHVRAFRGGSSHQNYMWFASQSMESLDFPPPAPPNIPIPPGCLYIHTDTVSDYQQIWLMPFVNGEWVPFKVGDHFAFRHGTYVFSNSRGPSWALRSSVRDIKKRKEKSIARTTT</sequence>
<evidence type="ECO:0000256" key="1">
    <source>
        <dbReference type="SAM" id="MobiDB-lite"/>
    </source>
</evidence>
<protein>
    <submittedName>
        <fullName evidence="2">Uncharacterized protein</fullName>
    </submittedName>
</protein>
<feature type="region of interest" description="Disordered" evidence="1">
    <location>
        <begin position="267"/>
        <end position="427"/>
    </location>
</feature>
<feature type="compositionally biased region" description="Polar residues" evidence="1">
    <location>
        <begin position="329"/>
        <end position="346"/>
    </location>
</feature>
<feature type="compositionally biased region" description="Polar residues" evidence="1">
    <location>
        <begin position="401"/>
        <end position="418"/>
    </location>
</feature>
<dbReference type="Proteomes" id="UP000521943">
    <property type="component" value="Unassembled WGS sequence"/>
</dbReference>
<feature type="region of interest" description="Disordered" evidence="1">
    <location>
        <begin position="58"/>
        <end position="244"/>
    </location>
</feature>
<feature type="compositionally biased region" description="Polar residues" evidence="1">
    <location>
        <begin position="375"/>
        <end position="386"/>
    </location>
</feature>